<gene>
    <name evidence="2" type="ORF">E0Z10_g5498</name>
</gene>
<dbReference type="EMBL" id="SKBN01000099">
    <property type="protein sequence ID" value="TGJ83287.1"/>
    <property type="molecule type" value="Genomic_DNA"/>
</dbReference>
<dbReference type="GO" id="GO:0030638">
    <property type="term" value="P:polyketide metabolic process"/>
    <property type="evidence" value="ECO:0007669"/>
    <property type="project" value="InterPro"/>
</dbReference>
<dbReference type="STRING" id="37992.A0A4Z0YIJ3"/>
<feature type="compositionally biased region" description="Basic and acidic residues" evidence="1">
    <location>
        <begin position="463"/>
        <end position="483"/>
    </location>
</feature>
<dbReference type="Gene3D" id="3.10.450.50">
    <property type="match status" value="1"/>
</dbReference>
<dbReference type="Proteomes" id="UP000297716">
    <property type="component" value="Unassembled WGS sequence"/>
</dbReference>
<feature type="region of interest" description="Disordered" evidence="1">
    <location>
        <begin position="429"/>
        <end position="533"/>
    </location>
</feature>
<dbReference type="SUPFAM" id="SSF54427">
    <property type="entry name" value="NTF2-like"/>
    <property type="match status" value="1"/>
</dbReference>
<feature type="compositionally biased region" description="Polar residues" evidence="1">
    <location>
        <begin position="499"/>
        <end position="508"/>
    </location>
</feature>
<reference evidence="2 3" key="1">
    <citation type="submission" date="2019-03" db="EMBL/GenBank/DDBJ databases">
        <title>Draft genome sequence of Xylaria hypoxylon DSM 108379, a ubiquitous saprotrophic-parasitic fungi on hardwood.</title>
        <authorList>
            <person name="Buettner E."/>
            <person name="Leonhardt S."/>
            <person name="Gebauer A.M."/>
            <person name="Liers C."/>
            <person name="Hofrichter M."/>
            <person name="Kellner H."/>
        </authorList>
    </citation>
    <scope>NUCLEOTIDE SEQUENCE [LARGE SCALE GENOMIC DNA]</scope>
    <source>
        <strain evidence="2 3">DSM 108379</strain>
    </source>
</reference>
<dbReference type="InterPro" id="IPR009959">
    <property type="entry name" value="Cyclase_SnoaL-like"/>
</dbReference>
<dbReference type="AlphaFoldDB" id="A0A4Z0YIJ3"/>
<evidence type="ECO:0000313" key="3">
    <source>
        <dbReference type="Proteomes" id="UP000297716"/>
    </source>
</evidence>
<organism evidence="2 3">
    <name type="scientific">Xylaria hypoxylon</name>
    <dbReference type="NCBI Taxonomy" id="37992"/>
    <lineage>
        <taxon>Eukaryota</taxon>
        <taxon>Fungi</taxon>
        <taxon>Dikarya</taxon>
        <taxon>Ascomycota</taxon>
        <taxon>Pezizomycotina</taxon>
        <taxon>Sordariomycetes</taxon>
        <taxon>Xylariomycetidae</taxon>
        <taxon>Xylariales</taxon>
        <taxon>Xylariaceae</taxon>
        <taxon>Xylaria</taxon>
    </lineage>
</organism>
<dbReference type="PANTHER" id="PTHR38436">
    <property type="entry name" value="POLYKETIDE CYCLASE SNOAL-LIKE DOMAIN"/>
    <property type="match status" value="1"/>
</dbReference>
<dbReference type="InterPro" id="IPR032710">
    <property type="entry name" value="NTF2-like_dom_sf"/>
</dbReference>
<evidence type="ECO:0000256" key="1">
    <source>
        <dbReference type="SAM" id="MobiDB-lite"/>
    </source>
</evidence>
<dbReference type="PANTHER" id="PTHR38436:SF3">
    <property type="entry name" value="CARBOXYMETHYLENEBUTENOLIDASE-RELATED"/>
    <property type="match status" value="1"/>
</dbReference>
<accession>A0A4Z0YIJ3</accession>
<evidence type="ECO:0008006" key="4">
    <source>
        <dbReference type="Google" id="ProtNLM"/>
    </source>
</evidence>
<name>A0A4Z0YIJ3_9PEZI</name>
<proteinExistence type="predicted"/>
<dbReference type="OrthoDB" id="5440at2759"/>
<evidence type="ECO:0000313" key="2">
    <source>
        <dbReference type="EMBL" id="TGJ83287.1"/>
    </source>
</evidence>
<sequence length="533" mass="58509">MEINFPNLINTALPDRGDNIRGRNAIILSNNAGPNHNEQGFLSASFPRSTRKLFITAEGDEFDEGTLRAWRDEGFEVRYFGLDERADEEAYRTTLAGLRNVADLGPCETFGIIAFGQAAGICLEYFHHMANNPEFKLACLVAYYPSRIPDPRAEFPGGLRVLVHLTGDEVGVVSHSQIVGIQGKRKVVRRSVERGGGVGGGNVVVGGVGKSAYPCYWYQAPPGFAEGDLDEFEKVAAEVAWSRSLHTVHTAFRMDVELEGIVERNLEGKFFTRNLGQTMSTYTTRKSPHATYFPTLSGGIGTQELRQFYADYFIATNPESTKLTLLSRTVGADRVVDELHVAFKHTQEMPWILPGIPPTNKRVEVAVVSIVTLRGGKLYHEHVYWDQASVLVQVGLLDPKIVPDKAKEKGVRRLPVVGREAARRLVRGFEDDDVGDGEADNEMLPGWYDDEDEGGGGGAVGNRLEEGKEVGKQNGKESHEFQEGNRQAGGNPQKKQENEIQSSPQAVSANGDGKDTENNKPSGTDEVATEETS</sequence>
<comment type="caution">
    <text evidence="2">The sequence shown here is derived from an EMBL/GenBank/DDBJ whole genome shotgun (WGS) entry which is preliminary data.</text>
</comment>
<keyword evidence="3" id="KW-1185">Reference proteome</keyword>
<feature type="compositionally biased region" description="Acidic residues" evidence="1">
    <location>
        <begin position="430"/>
        <end position="441"/>
    </location>
</feature>
<protein>
    <recommendedName>
        <fullName evidence="4">Dienelactone hydrolase</fullName>
    </recommendedName>
</protein>